<reference evidence="4" key="4">
    <citation type="journal article" date="2019" name="Int. J. Syst. Evol. Microbiol.">
        <title>The Global Catalogue of Microorganisms (GCM) 10K type strain sequencing project: providing services to taxonomists for standard genome sequencing and annotation.</title>
        <authorList>
            <consortium name="The Broad Institute Genomics Platform"/>
            <consortium name="The Broad Institute Genome Sequencing Center for Infectious Disease"/>
            <person name="Wu L."/>
            <person name="Ma J."/>
        </authorList>
    </citation>
    <scope>NUCLEOTIDE SEQUENCE [LARGE SCALE GENOMIC DNA]</scope>
    <source>
        <strain evidence="4">CGMCC 1.12707</strain>
    </source>
</reference>
<reference evidence="1" key="1">
    <citation type="journal article" date="2014" name="Int. J. Syst. Evol. Microbiol.">
        <title>Complete genome of a new Firmicutes species belonging to the dominant human colonic microbiota ('Ruminococcus bicirculans') reveals two chromosomes and a selective capacity to utilize plant glucans.</title>
        <authorList>
            <consortium name="NISC Comparative Sequencing Program"/>
            <person name="Wegmann U."/>
            <person name="Louis P."/>
            <person name="Goesmann A."/>
            <person name="Henrissat B."/>
            <person name="Duncan S.H."/>
            <person name="Flint H.J."/>
        </authorList>
    </citation>
    <scope>NUCLEOTIDE SEQUENCE</scope>
    <source>
        <strain evidence="1">CGMCC 1.12707</strain>
    </source>
</reference>
<evidence type="ECO:0000313" key="2">
    <source>
        <dbReference type="EMBL" id="SHK53170.1"/>
    </source>
</evidence>
<accession>A0A1M6T895</accession>
<evidence type="ECO:0000313" key="3">
    <source>
        <dbReference type="Proteomes" id="UP000184120"/>
    </source>
</evidence>
<dbReference type="Proteomes" id="UP000184120">
    <property type="component" value="Unassembled WGS sequence"/>
</dbReference>
<dbReference type="AlphaFoldDB" id="A0A1M6T895"/>
<dbReference type="OrthoDB" id="1273065at2"/>
<name>A0A1M6T895_9FLAO</name>
<dbReference type="RefSeq" id="WP_072929178.1">
    <property type="nucleotide sequence ID" value="NZ_BMFL01000006.1"/>
</dbReference>
<gene>
    <name evidence="1" type="ORF">GCM10010984_10940</name>
    <name evidence="2" type="ORF">SAMN05443634_101306</name>
</gene>
<proteinExistence type="predicted"/>
<dbReference type="STRING" id="1434701.SAMN05443634_101306"/>
<dbReference type="EMBL" id="FRBH01000001">
    <property type="protein sequence ID" value="SHK53170.1"/>
    <property type="molecule type" value="Genomic_DNA"/>
</dbReference>
<reference evidence="3" key="2">
    <citation type="submission" date="2016-11" db="EMBL/GenBank/DDBJ databases">
        <authorList>
            <person name="Varghese N."/>
            <person name="Submissions S."/>
        </authorList>
    </citation>
    <scope>NUCLEOTIDE SEQUENCE [LARGE SCALE GENOMIC DNA]</scope>
    <source>
        <strain evidence="3">DSM 27989</strain>
    </source>
</reference>
<reference evidence="2" key="3">
    <citation type="submission" date="2016-11" db="EMBL/GenBank/DDBJ databases">
        <authorList>
            <person name="Jaros S."/>
            <person name="Januszkiewicz K."/>
            <person name="Wedrychowicz H."/>
        </authorList>
    </citation>
    <scope>NUCLEOTIDE SEQUENCE [LARGE SCALE GENOMIC DNA]</scope>
    <source>
        <strain evidence="2">DSM 27989</strain>
    </source>
</reference>
<evidence type="ECO:0000313" key="1">
    <source>
        <dbReference type="EMBL" id="GGE95215.1"/>
    </source>
</evidence>
<reference evidence="1" key="5">
    <citation type="submission" date="2024-05" db="EMBL/GenBank/DDBJ databases">
        <authorList>
            <person name="Sun Q."/>
            <person name="Zhou Y."/>
        </authorList>
    </citation>
    <scope>NUCLEOTIDE SEQUENCE</scope>
    <source>
        <strain evidence="1">CGMCC 1.12707</strain>
    </source>
</reference>
<protein>
    <submittedName>
        <fullName evidence="2">Uncharacterized protein</fullName>
    </submittedName>
</protein>
<keyword evidence="4" id="KW-1185">Reference proteome</keyword>
<organism evidence="2 3">
    <name type="scientific">Chishuiella changwenlii</name>
    <dbReference type="NCBI Taxonomy" id="1434701"/>
    <lineage>
        <taxon>Bacteria</taxon>
        <taxon>Pseudomonadati</taxon>
        <taxon>Bacteroidota</taxon>
        <taxon>Flavobacteriia</taxon>
        <taxon>Flavobacteriales</taxon>
        <taxon>Weeksellaceae</taxon>
        <taxon>Chishuiella</taxon>
    </lineage>
</organism>
<sequence length="242" mass="25587">MLKNIFFTVLFLPVFGLAQLGIGTSLPNAMLDVNGDMNVLNQLSLGGSESDAGNTGVSGQIVASNGANPASWQDIRVPAGTSALVLSSKYVQDDQVGVTLVQGLTTPYLENSDISAEWLVIDGLTTNFEVKKTTNKVNFAAQTVAQRDNSDVASYACAVFVDDKLRAVRTDAINTTAGGYRVYNMNVTLSNLAVGVHVAKFACRGRNFNSTGSLAVGRVLNATYLTPGMAKSVLKTIILETL</sequence>
<dbReference type="Proteomes" id="UP000650994">
    <property type="component" value="Unassembled WGS sequence"/>
</dbReference>
<evidence type="ECO:0000313" key="4">
    <source>
        <dbReference type="Proteomes" id="UP000650994"/>
    </source>
</evidence>
<dbReference type="EMBL" id="BMFL01000006">
    <property type="protein sequence ID" value="GGE95215.1"/>
    <property type="molecule type" value="Genomic_DNA"/>
</dbReference>